<evidence type="ECO:0000256" key="3">
    <source>
        <dbReference type="PROSITE-ProRule" id="PRU00023"/>
    </source>
</evidence>
<dbReference type="Proteomes" id="UP000002630">
    <property type="component" value="Linkage Group LG21"/>
</dbReference>
<keyword evidence="6" id="KW-1185">Reference proteome</keyword>
<feature type="region of interest" description="Disordered" evidence="4">
    <location>
        <begin position="427"/>
        <end position="450"/>
    </location>
</feature>
<dbReference type="Gene3D" id="1.25.40.20">
    <property type="entry name" value="Ankyrin repeat-containing domain"/>
    <property type="match status" value="3"/>
</dbReference>
<dbReference type="InterPro" id="IPR036770">
    <property type="entry name" value="Ankyrin_rpt-contain_sf"/>
</dbReference>
<feature type="repeat" description="ANK" evidence="3">
    <location>
        <begin position="165"/>
        <end position="189"/>
    </location>
</feature>
<organism evidence="5 6">
    <name type="scientific">Ectocarpus siliculosus</name>
    <name type="common">Brown alga</name>
    <name type="synonym">Conferva siliculosa</name>
    <dbReference type="NCBI Taxonomy" id="2880"/>
    <lineage>
        <taxon>Eukaryota</taxon>
        <taxon>Sar</taxon>
        <taxon>Stramenopiles</taxon>
        <taxon>Ochrophyta</taxon>
        <taxon>PX clade</taxon>
        <taxon>Phaeophyceae</taxon>
        <taxon>Ectocarpales</taxon>
        <taxon>Ectocarpaceae</taxon>
        <taxon>Ectocarpus</taxon>
    </lineage>
</organism>
<feature type="repeat" description="ANK" evidence="3">
    <location>
        <begin position="396"/>
        <end position="428"/>
    </location>
</feature>
<dbReference type="Pfam" id="PF12796">
    <property type="entry name" value="Ank_2"/>
    <property type="match status" value="3"/>
</dbReference>
<dbReference type="InterPro" id="IPR002110">
    <property type="entry name" value="Ankyrin_rpt"/>
</dbReference>
<dbReference type="PROSITE" id="PS50088">
    <property type="entry name" value="ANK_REPEAT"/>
    <property type="match status" value="7"/>
</dbReference>
<evidence type="ECO:0000256" key="1">
    <source>
        <dbReference type="ARBA" id="ARBA00022737"/>
    </source>
</evidence>
<feature type="repeat" description="ANK" evidence="3">
    <location>
        <begin position="90"/>
        <end position="122"/>
    </location>
</feature>
<feature type="region of interest" description="Disordered" evidence="4">
    <location>
        <begin position="556"/>
        <end position="578"/>
    </location>
</feature>
<dbReference type="InParanoid" id="D7G7M3"/>
<accession>D7G7M3</accession>
<gene>
    <name evidence="5" type="ORF">Esi_0084_0062</name>
</gene>
<feature type="compositionally biased region" description="Polar residues" evidence="4">
    <location>
        <begin position="559"/>
        <end position="569"/>
    </location>
</feature>
<dbReference type="SMART" id="SM00248">
    <property type="entry name" value="ANK"/>
    <property type="match status" value="8"/>
</dbReference>
<dbReference type="PRINTS" id="PR01415">
    <property type="entry name" value="ANKYRIN"/>
</dbReference>
<keyword evidence="1" id="KW-0677">Repeat</keyword>
<dbReference type="OrthoDB" id="202480at2759"/>
<feature type="repeat" description="ANK" evidence="3">
    <location>
        <begin position="262"/>
        <end position="294"/>
    </location>
</feature>
<dbReference type="PROSITE" id="PS50297">
    <property type="entry name" value="ANK_REP_REGION"/>
    <property type="match status" value="6"/>
</dbReference>
<evidence type="ECO:0000313" key="6">
    <source>
        <dbReference type="Proteomes" id="UP000002630"/>
    </source>
</evidence>
<dbReference type="OMA" id="NTHARTD"/>
<feature type="repeat" description="ANK" evidence="3">
    <location>
        <begin position="363"/>
        <end position="395"/>
    </location>
</feature>
<reference evidence="5 6" key="1">
    <citation type="journal article" date="2010" name="Nature">
        <title>The Ectocarpus genome and the independent evolution of multicellularity in brown algae.</title>
        <authorList>
            <person name="Cock J.M."/>
            <person name="Sterck L."/>
            <person name="Rouze P."/>
            <person name="Scornet D."/>
            <person name="Allen A.E."/>
            <person name="Amoutzias G."/>
            <person name="Anthouard V."/>
            <person name="Artiguenave F."/>
            <person name="Aury J.M."/>
            <person name="Badger J.H."/>
            <person name="Beszteri B."/>
            <person name="Billiau K."/>
            <person name="Bonnet E."/>
            <person name="Bothwell J.H."/>
            <person name="Bowler C."/>
            <person name="Boyen C."/>
            <person name="Brownlee C."/>
            <person name="Carrano C.J."/>
            <person name="Charrier B."/>
            <person name="Cho G.Y."/>
            <person name="Coelho S.M."/>
            <person name="Collen J."/>
            <person name="Corre E."/>
            <person name="Da Silva C."/>
            <person name="Delage L."/>
            <person name="Delaroque N."/>
            <person name="Dittami S.M."/>
            <person name="Doulbeau S."/>
            <person name="Elias M."/>
            <person name="Farnham G."/>
            <person name="Gachon C.M."/>
            <person name="Gschloessl B."/>
            <person name="Heesch S."/>
            <person name="Jabbari K."/>
            <person name="Jubin C."/>
            <person name="Kawai H."/>
            <person name="Kimura K."/>
            <person name="Kloareg B."/>
            <person name="Kupper F.C."/>
            <person name="Lang D."/>
            <person name="Le Bail A."/>
            <person name="Leblanc C."/>
            <person name="Lerouge P."/>
            <person name="Lohr M."/>
            <person name="Lopez P.J."/>
            <person name="Martens C."/>
            <person name="Maumus F."/>
            <person name="Michel G."/>
            <person name="Miranda-Saavedra D."/>
            <person name="Morales J."/>
            <person name="Moreau H."/>
            <person name="Motomura T."/>
            <person name="Nagasato C."/>
            <person name="Napoli C.A."/>
            <person name="Nelson D.R."/>
            <person name="Nyvall-Collen P."/>
            <person name="Peters A.F."/>
            <person name="Pommier C."/>
            <person name="Potin P."/>
            <person name="Poulain J."/>
            <person name="Quesneville H."/>
            <person name="Read B."/>
            <person name="Rensing S.A."/>
            <person name="Ritter A."/>
            <person name="Rousvoal S."/>
            <person name="Samanta M."/>
            <person name="Samson G."/>
            <person name="Schroeder D.C."/>
            <person name="Segurens B."/>
            <person name="Strittmatter M."/>
            <person name="Tonon T."/>
            <person name="Tregear J.W."/>
            <person name="Valentin K."/>
            <person name="von Dassow P."/>
            <person name="Yamagishi T."/>
            <person name="Van de Peer Y."/>
            <person name="Wincker P."/>
        </authorList>
    </citation>
    <scope>NUCLEOTIDE SEQUENCE [LARGE SCALE GENOMIC DNA]</scope>
    <source>
        <strain evidence="6">Ec32 / CCAP1310/4</strain>
    </source>
</reference>
<evidence type="ECO:0000313" key="5">
    <source>
        <dbReference type="EMBL" id="CBJ27762.1"/>
    </source>
</evidence>
<feature type="repeat" description="ANK" evidence="3">
    <location>
        <begin position="123"/>
        <end position="155"/>
    </location>
</feature>
<sequence length="590" mass="63739">MARTSGTTTPDFDKCDPRRWVIRHQRLVALMMLPRSEIDGYSTVTDKSMNSTPIGEAGEMIHCAASQGLTFTVQALLAEGRIACDAKDRFGKTPLHWAAGQGHVDIVLVLMDAGALVDSRDHFKATPLMLAALGGHEHVIRCLLYAGAGAPNRHNCEEGRCHAELRSTALHYAAKGGHVGVITALLSAGFCKGQHDETRVTAAEISARVGHESSREATRRLLGGDRGGKLVYDYVNMVSQDVATVYGLVQGGAFLDWQDSHRRRTPLHRAVYFGHFQILKILLAAGANPNVADNLAVTPLHMVAVKGCEAEAAELLCAGANTHARTDDSYTPLHLAVVYNRIGVTRLLLDASASSLEVRDSYHGITPLAWASKLSFTLMLRVLLSTGADVNSRSPAGLTPLHWACRFNNVDIVECLLLAGADPDSADNEGADAGSAIGLGDPPRHAGPQSPPILLGAVNEIGRLNNEELATRIRLALSKARKDRTWRRRGWLVVLARRQAMAMAVVPGTTSRASKAYYAFVRGNKKSESRMTTPRILATTGVDADTGRRVYLAIHQEGTRQGNGSSSSDLPHGNEVDKSNDATARLDWWR</sequence>
<evidence type="ECO:0000256" key="2">
    <source>
        <dbReference type="ARBA" id="ARBA00023043"/>
    </source>
</evidence>
<dbReference type="EMBL" id="FN649075">
    <property type="protein sequence ID" value="CBJ27762.1"/>
    <property type="molecule type" value="Genomic_DNA"/>
</dbReference>
<dbReference type="InterPro" id="IPR050889">
    <property type="entry name" value="Dendritic_Spine_Reg/Scaffold"/>
</dbReference>
<name>D7G7M3_ECTSI</name>
<dbReference type="eggNOG" id="KOG4177">
    <property type="taxonomic scope" value="Eukaryota"/>
</dbReference>
<feature type="repeat" description="ANK" evidence="3">
    <location>
        <begin position="328"/>
        <end position="354"/>
    </location>
</feature>
<dbReference type="SUPFAM" id="SSF48403">
    <property type="entry name" value="Ankyrin repeat"/>
    <property type="match status" value="1"/>
</dbReference>
<protein>
    <submittedName>
        <fullName evidence="5">Similar to ankyrin 2,3/unc44</fullName>
    </submittedName>
</protein>
<dbReference type="Pfam" id="PF00023">
    <property type="entry name" value="Ank"/>
    <property type="match status" value="1"/>
</dbReference>
<evidence type="ECO:0000256" key="4">
    <source>
        <dbReference type="SAM" id="MobiDB-lite"/>
    </source>
</evidence>
<keyword evidence="2 3" id="KW-0040">ANK repeat</keyword>
<dbReference type="PANTHER" id="PTHR24166">
    <property type="entry name" value="ROLLING PEBBLES, ISOFORM B"/>
    <property type="match status" value="1"/>
</dbReference>
<dbReference type="AlphaFoldDB" id="D7G7M3"/>
<dbReference type="STRING" id="2880.D7G7M3"/>
<dbReference type="EMBL" id="FN649746">
    <property type="protein sequence ID" value="CBJ27762.1"/>
    <property type="molecule type" value="Genomic_DNA"/>
</dbReference>
<dbReference type="PANTHER" id="PTHR24166:SF48">
    <property type="entry name" value="PROTEIN VAPYRIN"/>
    <property type="match status" value="1"/>
</dbReference>
<proteinExistence type="predicted"/>